<name>A0A8H4EQV2_GIGMA</name>
<comment type="caution">
    <text evidence="1">The sequence shown here is derived from an EMBL/GenBank/DDBJ whole genome shotgun (WGS) entry which is preliminary data.</text>
</comment>
<dbReference type="AlphaFoldDB" id="A0A8H4EQV2"/>
<accession>A0A8H4EQV2</accession>
<evidence type="ECO:0000313" key="2">
    <source>
        <dbReference type="Proteomes" id="UP000439903"/>
    </source>
</evidence>
<protein>
    <submittedName>
        <fullName evidence="1">Uncharacterized protein</fullName>
    </submittedName>
</protein>
<keyword evidence="2" id="KW-1185">Reference proteome</keyword>
<organism evidence="1 2">
    <name type="scientific">Gigaspora margarita</name>
    <dbReference type="NCBI Taxonomy" id="4874"/>
    <lineage>
        <taxon>Eukaryota</taxon>
        <taxon>Fungi</taxon>
        <taxon>Fungi incertae sedis</taxon>
        <taxon>Mucoromycota</taxon>
        <taxon>Glomeromycotina</taxon>
        <taxon>Glomeromycetes</taxon>
        <taxon>Diversisporales</taxon>
        <taxon>Gigasporaceae</taxon>
        <taxon>Gigaspora</taxon>
    </lineage>
</organism>
<dbReference type="Proteomes" id="UP000439903">
    <property type="component" value="Unassembled WGS sequence"/>
</dbReference>
<reference evidence="1 2" key="1">
    <citation type="journal article" date="2019" name="Environ. Microbiol.">
        <title>At the nexus of three kingdoms: the genome of the mycorrhizal fungus Gigaspora margarita provides insights into plant, endobacterial and fungal interactions.</title>
        <authorList>
            <person name="Venice F."/>
            <person name="Ghignone S."/>
            <person name="Salvioli di Fossalunga A."/>
            <person name="Amselem J."/>
            <person name="Novero M."/>
            <person name="Xianan X."/>
            <person name="Sedzielewska Toro K."/>
            <person name="Morin E."/>
            <person name="Lipzen A."/>
            <person name="Grigoriev I.V."/>
            <person name="Henrissat B."/>
            <person name="Martin F.M."/>
            <person name="Bonfante P."/>
        </authorList>
    </citation>
    <scope>NUCLEOTIDE SEQUENCE [LARGE SCALE GENOMIC DNA]</scope>
    <source>
        <strain evidence="1 2">BEG34</strain>
    </source>
</reference>
<sequence>MVKKVLVHTANKNLCATEPSFVVLAPCPYEDTQEAATQLVLAYDGVKRAKARERRVNTLVYAFYFSAQLSTITGLERTVPEENMVATLLEQQLKCIIYSSPLELNKSIVQNIL</sequence>
<dbReference type="EMBL" id="WTPW01000198">
    <property type="protein sequence ID" value="KAF0536663.1"/>
    <property type="molecule type" value="Genomic_DNA"/>
</dbReference>
<proteinExistence type="predicted"/>
<gene>
    <name evidence="1" type="ORF">F8M41_009062</name>
</gene>
<dbReference type="OrthoDB" id="2310764at2759"/>
<evidence type="ECO:0000313" key="1">
    <source>
        <dbReference type="EMBL" id="KAF0536663.1"/>
    </source>
</evidence>